<accession>A8B021</accession>
<evidence type="ECO:0000256" key="3">
    <source>
        <dbReference type="ARBA" id="ARBA00022692"/>
    </source>
</evidence>
<feature type="transmembrane region" description="Helical" evidence="17">
    <location>
        <begin position="729"/>
        <end position="749"/>
    </location>
</feature>
<name>A8B021_9BETA</name>
<evidence type="ECO:0000259" key="19">
    <source>
        <dbReference type="Pfam" id="PF17416"/>
    </source>
</evidence>
<evidence type="ECO:0000256" key="7">
    <source>
        <dbReference type="ARBA" id="ARBA00022844"/>
    </source>
</evidence>
<keyword evidence="12 17" id="KW-0472">Membrane</keyword>
<keyword evidence="4" id="KW-0732">Signal</keyword>
<evidence type="ECO:0000313" key="21">
    <source>
        <dbReference type="EMBL" id="ABV03815.1"/>
    </source>
</evidence>
<protein>
    <submittedName>
        <fullName evidence="21">UL55</fullName>
    </submittedName>
</protein>
<dbReference type="Gene3D" id="1.20.5.1890">
    <property type="match status" value="1"/>
</dbReference>
<evidence type="ECO:0000256" key="14">
    <source>
        <dbReference type="ARBA" id="ARBA00023180"/>
    </source>
</evidence>
<keyword evidence="15" id="KW-1160">Virus entry into host cell</keyword>
<feature type="domain" description="Herpesvirus glycoprotein B ectodomain C-terminal" evidence="18">
    <location>
        <begin position="455"/>
        <end position="675"/>
    </location>
</feature>
<keyword evidence="6" id="KW-1040">Host Golgi apparatus</keyword>
<dbReference type="Pfam" id="PF17416">
    <property type="entry name" value="Glycoprot_B_PH1"/>
    <property type="match status" value="1"/>
</dbReference>
<keyword evidence="10 17" id="KW-1133">Transmembrane helix</keyword>
<dbReference type="EMBL" id="EU118147">
    <property type="protein sequence ID" value="ABV03815.1"/>
    <property type="molecule type" value="Genomic_DNA"/>
</dbReference>
<evidence type="ECO:0000256" key="16">
    <source>
        <dbReference type="SAM" id="MobiDB-lite"/>
    </source>
</evidence>
<keyword evidence="11" id="KW-1039">Host endosome</keyword>
<keyword evidence="8" id="KW-1043">Host membrane</keyword>
<evidence type="ECO:0000256" key="2">
    <source>
        <dbReference type="ARBA" id="ARBA00022581"/>
    </source>
</evidence>
<keyword evidence="1" id="KW-1032">Host cell membrane</keyword>
<evidence type="ECO:0000256" key="4">
    <source>
        <dbReference type="ARBA" id="ARBA00022729"/>
    </source>
</evidence>
<evidence type="ECO:0000256" key="6">
    <source>
        <dbReference type="ARBA" id="ARBA00022812"/>
    </source>
</evidence>
<dbReference type="InterPro" id="IPR000234">
    <property type="entry name" value="Herpes_Glycoprot_B"/>
</dbReference>
<feature type="compositionally biased region" description="Polar residues" evidence="16">
    <location>
        <begin position="45"/>
        <end position="54"/>
    </location>
</feature>
<evidence type="ECO:0000259" key="20">
    <source>
        <dbReference type="Pfam" id="PF17417"/>
    </source>
</evidence>
<evidence type="ECO:0000256" key="17">
    <source>
        <dbReference type="SAM" id="Phobius"/>
    </source>
</evidence>
<dbReference type="GO" id="GO:0019062">
    <property type="term" value="P:virion attachment to host cell"/>
    <property type="evidence" value="ECO:0007669"/>
    <property type="project" value="UniProtKB-KW"/>
</dbReference>
<evidence type="ECO:0000256" key="11">
    <source>
        <dbReference type="ARBA" id="ARBA00023046"/>
    </source>
</evidence>
<keyword evidence="7" id="KW-0946">Virion</keyword>
<dbReference type="GO" id="GO:0019031">
    <property type="term" value="C:viral envelope"/>
    <property type="evidence" value="ECO:0007669"/>
    <property type="project" value="UniProtKB-KW"/>
</dbReference>
<dbReference type="InterPro" id="IPR035381">
    <property type="entry name" value="Glycoprot_B_PH2"/>
</dbReference>
<dbReference type="Gene3D" id="6.10.250.3280">
    <property type="match status" value="1"/>
</dbReference>
<keyword evidence="9" id="KW-0261">Viral envelope protein</keyword>
<keyword evidence="13" id="KW-1015">Disulfide bond</keyword>
<feature type="region of interest" description="Disordered" evidence="16">
    <location>
        <begin position="819"/>
        <end position="843"/>
    </location>
</feature>
<dbReference type="GO" id="GO:0046718">
    <property type="term" value="P:symbiont entry into host cell"/>
    <property type="evidence" value="ECO:0007669"/>
    <property type="project" value="UniProtKB-KW"/>
</dbReference>
<evidence type="ECO:0000256" key="9">
    <source>
        <dbReference type="ARBA" id="ARBA00022879"/>
    </source>
</evidence>
<dbReference type="InterPro" id="IPR035377">
    <property type="entry name" value="Glycoprot_B_PH1"/>
</dbReference>
<dbReference type="Gene3D" id="2.30.29.100">
    <property type="match status" value="2"/>
</dbReference>
<evidence type="ECO:0000256" key="5">
    <source>
        <dbReference type="ARBA" id="ARBA00022804"/>
    </source>
</evidence>
<evidence type="ECO:0000256" key="1">
    <source>
        <dbReference type="ARBA" id="ARBA00022511"/>
    </source>
</evidence>
<dbReference type="Pfam" id="PF00606">
    <property type="entry name" value="Glycoprotein_B"/>
    <property type="match status" value="1"/>
</dbReference>
<evidence type="ECO:0000256" key="15">
    <source>
        <dbReference type="ARBA" id="ARBA00023296"/>
    </source>
</evidence>
<evidence type="ECO:0000259" key="18">
    <source>
        <dbReference type="Pfam" id="PF00606"/>
    </source>
</evidence>
<dbReference type="SUPFAM" id="SSF161008">
    <property type="entry name" value="Viral glycoprotein ectodomain-like"/>
    <property type="match status" value="1"/>
</dbReference>
<keyword evidence="5" id="KW-1161">Viral attachment to host cell</keyword>
<dbReference type="Pfam" id="PF17417">
    <property type="entry name" value="Glycoprot_B_PH2"/>
    <property type="match status" value="1"/>
</dbReference>
<dbReference type="Gene3D" id="2.30.30.1230">
    <property type="match status" value="1"/>
</dbReference>
<dbReference type="InterPro" id="IPR055341">
    <property type="entry name" value="Glycoprotein_B_ecto_C"/>
</dbReference>
<evidence type="ECO:0000256" key="13">
    <source>
        <dbReference type="ARBA" id="ARBA00023157"/>
    </source>
</evidence>
<keyword evidence="2" id="KW-0945">Host-virus interaction</keyword>
<sequence>MTKIWFLVVCASLLTVSNIASTTSNVSSAPTAVSSSNPTPTSTSDNGTTAGLVPNTTLRTNEVLDLDRSKYPYRVCSMAQGTDFLRFENNIQCEAFKPTKEDFDEGIMLVYKRNIRAYTFKVHVYQKVLTQRQSYSYISTNYMLGKTVEELPVPMWEVHYVNRINRCYNSVLRFMNDEPYYSYHMDTFVNETMLLVQDDYSNTHSTRFVTVKKLWHKAGSTWLYTTSTNINCMVTVTTARSRYPYNFFVTASGDVVDISPFYNGTNGKHFGENKDKFHVFNNYSMVEYYGRENVPQVNHPMVAFFERADSLMSWDILDEANNTCQFALWETSERTIRSEAEDTYHFTSSKMSATFLTKKITVNESDPALTCIKDEASEQLQKIYNQTYNSTYVQSGNMSIYETTGGLIVFWLPVQERAIWEMKQLNDGRQNVTNSSRHRRSTDSSLLNNTEVLQNVVYAQLQFTYDTLRNYINRALRQIADAWCKDQKRTLEVLKELSKINPSAMLSAIYDKPIAARHIGDVISLAKCVEVEQTSVQVIRDMHVKDQTGVCYSRPVVLFTFKNSSHVQYGQLGEYNEILLGRHRTETCETPSLKIFIAGNTSYEYVDYVYKREISLDSIPTIDTMISLDIDPLENTDFKALELYSQEELRSSNVFDLEDIMREFNSYRQRIVTMEGKVFDTVPGYLRGLDDLMSGLGAAGKALGVAIGAVGGAVASIMDGIAGFLKNPFGSFTVVLFLLAVLGVIYLIYMRQRRMYESPLQHLFPYVVPGAVHKETPPPPSYEESVYASIKEKSASPTREFSVEDAYQMLLALQRLDQEKRNKSEDDVESPFPADGADRPGLLDRLRYRNRGYKRLQNEYEV</sequence>
<keyword evidence="3 17" id="KW-0812">Transmembrane</keyword>
<reference evidence="21" key="1">
    <citation type="journal article" date="2007" name="Virol. J.">
        <title>Discovery of herpesviruses in multi-infected primates using locked nucleic acids (LNA) and a bigenic PCR approach.</title>
        <authorList>
            <person name="Prepens S."/>
            <person name="Kreuzer K.A."/>
            <person name="Leendertz F."/>
            <person name="Nitsche A."/>
            <person name="Ehlers B."/>
        </authorList>
    </citation>
    <scope>NUCLEOTIDE SEQUENCE</scope>
</reference>
<dbReference type="InterPro" id="IPR038631">
    <property type="entry name" value="Glycoprot_B_PH2_sf"/>
</dbReference>
<keyword evidence="14" id="KW-0325">Glycoprotein</keyword>
<evidence type="ECO:0000256" key="12">
    <source>
        <dbReference type="ARBA" id="ARBA00023136"/>
    </source>
</evidence>
<evidence type="ECO:0000256" key="8">
    <source>
        <dbReference type="ARBA" id="ARBA00022870"/>
    </source>
</evidence>
<feature type="domain" description="Herpesvirus Glycoprotein B PH-like" evidence="20">
    <location>
        <begin position="327"/>
        <end position="419"/>
    </location>
</feature>
<feature type="region of interest" description="Disordered" evidence="16">
    <location>
        <begin position="26"/>
        <end position="54"/>
    </location>
</feature>
<dbReference type="HAMAP" id="MF_04032">
    <property type="entry name" value="HSV_GB"/>
    <property type="match status" value="1"/>
</dbReference>
<proteinExistence type="inferred from homology"/>
<evidence type="ECO:0000256" key="10">
    <source>
        <dbReference type="ARBA" id="ARBA00022989"/>
    </source>
</evidence>
<feature type="compositionally biased region" description="Low complexity" evidence="16">
    <location>
        <begin position="26"/>
        <end position="44"/>
    </location>
</feature>
<organism evidence="21">
    <name type="scientific">Colobus guereza cytomegalovirus 1.2</name>
    <dbReference type="NCBI Taxonomy" id="467771"/>
    <lineage>
        <taxon>Viruses</taxon>
        <taxon>Duplodnaviria</taxon>
        <taxon>Heunggongvirae</taxon>
        <taxon>Peploviricota</taxon>
        <taxon>Herviviricetes</taxon>
        <taxon>Herpesvirales</taxon>
        <taxon>Orthoherpesviridae</taxon>
        <taxon>Betaherpesvirinae</taxon>
        <taxon>Cytomegalovirus</taxon>
        <taxon>Colobus guereza cytomegalovirus 1</taxon>
    </lineage>
</organism>
<feature type="domain" description="Herpesvirus Glycoprotein B PH-like" evidence="19">
    <location>
        <begin position="114"/>
        <end position="324"/>
    </location>
</feature>